<dbReference type="EMBL" id="AB173496">
    <property type="protein sequence ID" value="BAE90558.1"/>
    <property type="molecule type" value="mRNA"/>
</dbReference>
<evidence type="ECO:0000313" key="1">
    <source>
        <dbReference type="EMBL" id="BAE90558.1"/>
    </source>
</evidence>
<name>I7GIV0_MACFA</name>
<dbReference type="AlphaFoldDB" id="I7GIV0"/>
<proteinExistence type="evidence at transcript level"/>
<protein>
    <submittedName>
        <fullName evidence="1">Macaca fascicularis brain cDNA clone: QflA-22826, similar to human early endosome antigen 1, 162kD (EEA1), mRNA, RefSeq: NM_003566.1</fullName>
    </submittedName>
</protein>
<organism evidence="1">
    <name type="scientific">Macaca fascicularis</name>
    <name type="common">Crab-eating macaque</name>
    <name type="synonym">Cynomolgus monkey</name>
    <dbReference type="NCBI Taxonomy" id="9541"/>
    <lineage>
        <taxon>Eukaryota</taxon>
        <taxon>Metazoa</taxon>
        <taxon>Chordata</taxon>
        <taxon>Craniata</taxon>
        <taxon>Vertebrata</taxon>
        <taxon>Euteleostomi</taxon>
        <taxon>Mammalia</taxon>
        <taxon>Eutheria</taxon>
        <taxon>Euarchontoglires</taxon>
        <taxon>Primates</taxon>
        <taxon>Haplorrhini</taxon>
        <taxon>Catarrhini</taxon>
        <taxon>Cercopithecidae</taxon>
        <taxon>Cercopithecinae</taxon>
        <taxon>Macaca</taxon>
    </lineage>
</organism>
<accession>I7GIV0</accession>
<reference evidence="1" key="1">
    <citation type="journal article" date="2007" name="PLoS Biol.">
        <title>Rate of evolution in brain-expressed genes in humans and other primates.</title>
        <authorList>
            <person name="Wang H.-Y."/>
            <person name="Chien H.-C."/>
            <person name="Osada N."/>
            <person name="Hashimoto K."/>
            <person name="Sugano S."/>
            <person name="Gojobori T."/>
            <person name="Chou C.-K."/>
            <person name="Tsai S.-F."/>
            <person name="Wu C.-I."/>
            <person name="Shen C.-K.J."/>
        </authorList>
    </citation>
    <scope>NUCLEOTIDE SEQUENCE</scope>
</reference>
<sequence length="33" mass="4321">MIWNKFYVKLAIRTKRSRTLKLYYRRVKKIFHY</sequence>